<name>A0A7J7H0Y4_CAMSI</name>
<sequence>MDPESLGNTTSKAPRKVRFAPKGPPRRVQKPVVPKIEKTETIDADAQAQELLRRFNEASGKVKPKVEKKAINLKLTLKHTSTVASTQIAFGYGGQSNSIKSYGSLKGGIGANNDGGGGAYSSVLGDQKEYKEPWDYYSYYPITLPLRRPYSGNPELLNEEEFGEASENVTYDEHSIRPANDLGLQEENLEASIFFLQLPANMPMVKQSANAEGQEMVNNSEPPKSAGPSKKGCSLDELPGGFMGKMLVYKSGAVKLKLGDIIYDVSAGSDSEFAQDVVAINTEEKHCCVVGELSQRAVITPDVDSILNSISDL</sequence>
<dbReference type="Pfam" id="PF05132">
    <property type="entry name" value="RNA_pol_Rpc4"/>
    <property type="match status" value="1"/>
</dbReference>
<dbReference type="GO" id="GO:0003677">
    <property type="term" value="F:DNA binding"/>
    <property type="evidence" value="ECO:0007669"/>
    <property type="project" value="InterPro"/>
</dbReference>
<reference evidence="7" key="1">
    <citation type="journal article" date="2020" name="Nat. Commun.">
        <title>Genome assembly of wild tea tree DASZ reveals pedigree and selection history of tea varieties.</title>
        <authorList>
            <person name="Zhang W."/>
            <person name="Zhang Y."/>
            <person name="Qiu H."/>
            <person name="Guo Y."/>
            <person name="Wan H."/>
            <person name="Zhang X."/>
            <person name="Scossa F."/>
            <person name="Alseekh S."/>
            <person name="Zhang Q."/>
            <person name="Wang P."/>
            <person name="Xu L."/>
            <person name="Schmidt M.H."/>
            <person name="Jia X."/>
            <person name="Li D."/>
            <person name="Zhu A."/>
            <person name="Guo F."/>
            <person name="Chen W."/>
            <person name="Ni D."/>
            <person name="Usadel B."/>
            <person name="Fernie A.R."/>
            <person name="Wen W."/>
        </authorList>
    </citation>
    <scope>NUCLEOTIDE SEQUENCE [LARGE SCALE GENOMIC DNA]</scope>
    <source>
        <strain evidence="7">cv. G240</strain>
    </source>
</reference>
<dbReference type="PANTHER" id="PTHR13408">
    <property type="entry name" value="DNA-DIRECTED RNA POLYMERASE III"/>
    <property type="match status" value="1"/>
</dbReference>
<feature type="compositionally biased region" description="Basic residues" evidence="5">
    <location>
        <begin position="13"/>
        <end position="29"/>
    </location>
</feature>
<dbReference type="GO" id="GO:0042797">
    <property type="term" value="P:tRNA transcription by RNA polymerase III"/>
    <property type="evidence" value="ECO:0007669"/>
    <property type="project" value="TreeGrafter"/>
</dbReference>
<dbReference type="AlphaFoldDB" id="A0A7J7H0Y4"/>
<dbReference type="Proteomes" id="UP000593564">
    <property type="component" value="Unassembled WGS sequence"/>
</dbReference>
<comment type="subcellular location">
    <subcellularLocation>
        <location evidence="1">Nucleus</location>
    </subcellularLocation>
</comment>
<evidence type="ECO:0000313" key="7">
    <source>
        <dbReference type="Proteomes" id="UP000593564"/>
    </source>
</evidence>
<comment type="caution">
    <text evidence="6">The sequence shown here is derived from an EMBL/GenBank/DDBJ whole genome shotgun (WGS) entry which is preliminary data.</text>
</comment>
<gene>
    <name evidence="6" type="ORF">HYC85_016838</name>
</gene>
<feature type="region of interest" description="Disordered" evidence="5">
    <location>
        <begin position="208"/>
        <end position="232"/>
    </location>
</feature>
<evidence type="ECO:0008006" key="8">
    <source>
        <dbReference type="Google" id="ProtNLM"/>
    </source>
</evidence>
<keyword evidence="7" id="KW-1185">Reference proteome</keyword>
<dbReference type="EMBL" id="JACBKZ010000007">
    <property type="protein sequence ID" value="KAF5946610.1"/>
    <property type="molecule type" value="Genomic_DNA"/>
</dbReference>
<feature type="compositionally biased region" description="Polar residues" evidence="5">
    <location>
        <begin position="1"/>
        <end position="12"/>
    </location>
</feature>
<evidence type="ECO:0000256" key="1">
    <source>
        <dbReference type="ARBA" id="ARBA00004123"/>
    </source>
</evidence>
<dbReference type="GO" id="GO:0005666">
    <property type="term" value="C:RNA polymerase III complex"/>
    <property type="evidence" value="ECO:0007669"/>
    <property type="project" value="InterPro"/>
</dbReference>
<evidence type="ECO:0000256" key="3">
    <source>
        <dbReference type="ARBA" id="ARBA00023163"/>
    </source>
</evidence>
<proteinExistence type="predicted"/>
<feature type="region of interest" description="Disordered" evidence="5">
    <location>
        <begin position="1"/>
        <end position="31"/>
    </location>
</feature>
<dbReference type="PANTHER" id="PTHR13408:SF0">
    <property type="entry name" value="DNA-DIRECTED RNA POLYMERASE III SUBUNIT RPC4"/>
    <property type="match status" value="1"/>
</dbReference>
<evidence type="ECO:0000256" key="5">
    <source>
        <dbReference type="SAM" id="MobiDB-lite"/>
    </source>
</evidence>
<evidence type="ECO:0000256" key="2">
    <source>
        <dbReference type="ARBA" id="ARBA00022478"/>
    </source>
</evidence>
<protein>
    <recommendedName>
        <fullName evidence="8">DNA-directed RNA polymerase III subunit RPC4</fullName>
    </recommendedName>
</protein>
<feature type="compositionally biased region" description="Polar residues" evidence="5">
    <location>
        <begin position="208"/>
        <end position="222"/>
    </location>
</feature>
<reference evidence="6 7" key="2">
    <citation type="submission" date="2020-07" db="EMBL/GenBank/DDBJ databases">
        <title>Genome assembly of wild tea tree DASZ reveals pedigree and selection history of tea varieties.</title>
        <authorList>
            <person name="Zhang W."/>
        </authorList>
    </citation>
    <scope>NUCLEOTIDE SEQUENCE [LARGE SCALE GENOMIC DNA]</scope>
    <source>
        <strain evidence="7">cv. G240</strain>
        <tissue evidence="6">Leaf</tissue>
    </source>
</reference>
<evidence type="ECO:0000313" key="6">
    <source>
        <dbReference type="EMBL" id="KAF5946610.1"/>
    </source>
</evidence>
<evidence type="ECO:0000256" key="4">
    <source>
        <dbReference type="ARBA" id="ARBA00023242"/>
    </source>
</evidence>
<keyword evidence="2" id="KW-0240">DNA-directed RNA polymerase</keyword>
<dbReference type="InterPro" id="IPR007811">
    <property type="entry name" value="RPC4"/>
</dbReference>
<keyword evidence="3" id="KW-0804">Transcription</keyword>
<organism evidence="6 7">
    <name type="scientific">Camellia sinensis</name>
    <name type="common">Tea plant</name>
    <name type="synonym">Thea sinensis</name>
    <dbReference type="NCBI Taxonomy" id="4442"/>
    <lineage>
        <taxon>Eukaryota</taxon>
        <taxon>Viridiplantae</taxon>
        <taxon>Streptophyta</taxon>
        <taxon>Embryophyta</taxon>
        <taxon>Tracheophyta</taxon>
        <taxon>Spermatophyta</taxon>
        <taxon>Magnoliopsida</taxon>
        <taxon>eudicotyledons</taxon>
        <taxon>Gunneridae</taxon>
        <taxon>Pentapetalae</taxon>
        <taxon>asterids</taxon>
        <taxon>Ericales</taxon>
        <taxon>Theaceae</taxon>
        <taxon>Camellia</taxon>
    </lineage>
</organism>
<accession>A0A7J7H0Y4</accession>
<keyword evidence="4" id="KW-0539">Nucleus</keyword>